<proteinExistence type="predicted"/>
<dbReference type="Pfam" id="PF01988">
    <property type="entry name" value="VIT1"/>
    <property type="match status" value="1"/>
</dbReference>
<feature type="transmembrane region" description="Helical" evidence="5">
    <location>
        <begin position="121"/>
        <end position="139"/>
    </location>
</feature>
<name>A0A811T6I8_9EURY</name>
<keyword evidence="4 5" id="KW-0472">Membrane</keyword>
<comment type="subcellular location">
    <subcellularLocation>
        <location evidence="1">Endomembrane system</location>
        <topology evidence="1">Multi-pass membrane protein</topology>
    </subcellularLocation>
</comment>
<evidence type="ECO:0000256" key="1">
    <source>
        <dbReference type="ARBA" id="ARBA00004127"/>
    </source>
</evidence>
<feature type="transmembrane region" description="Helical" evidence="5">
    <location>
        <begin position="151"/>
        <end position="170"/>
    </location>
</feature>
<evidence type="ECO:0000313" key="6">
    <source>
        <dbReference type="EMBL" id="CAD6491272.1"/>
    </source>
</evidence>
<reference evidence="6" key="1">
    <citation type="submission" date="2020-10" db="EMBL/GenBank/DDBJ databases">
        <authorList>
            <person name="Hahn C.J."/>
            <person name="Laso-Perez R."/>
            <person name="Vulcano F."/>
            <person name="Vaziourakis K.-M."/>
            <person name="Stokke R."/>
            <person name="Steen I.H."/>
            <person name="Teske A."/>
            <person name="Boetius A."/>
            <person name="Liebeke M."/>
            <person name="Amann R."/>
            <person name="Knittel K."/>
        </authorList>
    </citation>
    <scope>NUCLEOTIDE SEQUENCE</scope>
    <source>
        <strain evidence="6">Gfbio:e3339647-f889-4370-9287-4fb5cb688e4c:AG392D22_GoMArc1</strain>
    </source>
</reference>
<gene>
    <name evidence="6" type="ORF">EMLJLAPB_00101</name>
</gene>
<sequence>MADHGRYVILGSIDGLLAILGVVIGASAATVSNSFVINAAIGGAVALALTNGVGSYLAEGAVEYQKLAMLSKPMLRSLENTHLEREIKRKILIDSFVHGGSSFAGSLVPIAPFLVLETHTLEASITLSILTLVVLGTYSGRLARQNILSHIIRMVGLGIAIVVIVVALGLGH</sequence>
<keyword evidence="3 5" id="KW-1133">Transmembrane helix</keyword>
<dbReference type="GO" id="GO:0012505">
    <property type="term" value="C:endomembrane system"/>
    <property type="evidence" value="ECO:0007669"/>
    <property type="project" value="UniProtKB-SubCell"/>
</dbReference>
<evidence type="ECO:0000256" key="3">
    <source>
        <dbReference type="ARBA" id="ARBA00022989"/>
    </source>
</evidence>
<evidence type="ECO:0000256" key="5">
    <source>
        <dbReference type="SAM" id="Phobius"/>
    </source>
</evidence>
<feature type="transmembrane region" description="Helical" evidence="5">
    <location>
        <begin position="91"/>
        <end position="115"/>
    </location>
</feature>
<dbReference type="InterPro" id="IPR008217">
    <property type="entry name" value="Ccc1_fam"/>
</dbReference>
<protein>
    <submittedName>
        <fullName evidence="6">VIT family protein</fullName>
    </submittedName>
</protein>
<evidence type="ECO:0000256" key="2">
    <source>
        <dbReference type="ARBA" id="ARBA00022692"/>
    </source>
</evidence>
<dbReference type="Proteomes" id="UP000634805">
    <property type="component" value="Unassembled WGS sequence"/>
</dbReference>
<dbReference type="GO" id="GO:0005384">
    <property type="term" value="F:manganese ion transmembrane transporter activity"/>
    <property type="evidence" value="ECO:0007669"/>
    <property type="project" value="InterPro"/>
</dbReference>
<accession>A0A811T6I8</accession>
<dbReference type="EMBL" id="CAJHIS010000002">
    <property type="protein sequence ID" value="CAD6491272.1"/>
    <property type="molecule type" value="Genomic_DNA"/>
</dbReference>
<evidence type="ECO:0000256" key="4">
    <source>
        <dbReference type="ARBA" id="ARBA00023136"/>
    </source>
</evidence>
<dbReference type="AlphaFoldDB" id="A0A811T6I8"/>
<dbReference type="GO" id="GO:0030026">
    <property type="term" value="P:intracellular manganese ion homeostasis"/>
    <property type="evidence" value="ECO:0007669"/>
    <property type="project" value="InterPro"/>
</dbReference>
<feature type="transmembrane region" description="Helical" evidence="5">
    <location>
        <begin position="35"/>
        <end position="58"/>
    </location>
</feature>
<organism evidence="6 7">
    <name type="scientific">Candidatus Argoarchaeum ethanivorans</name>
    <dbReference type="NCBI Taxonomy" id="2608793"/>
    <lineage>
        <taxon>Archaea</taxon>
        <taxon>Methanobacteriati</taxon>
        <taxon>Methanobacteriota</taxon>
        <taxon>Stenosarchaea group</taxon>
        <taxon>Methanomicrobia</taxon>
        <taxon>Methanosarcinales</taxon>
        <taxon>Methanosarcinales incertae sedis</taxon>
        <taxon>GOM Arc I cluster</taxon>
        <taxon>Candidatus Argoarchaeum</taxon>
    </lineage>
</organism>
<evidence type="ECO:0000313" key="7">
    <source>
        <dbReference type="Proteomes" id="UP000634805"/>
    </source>
</evidence>
<feature type="transmembrane region" description="Helical" evidence="5">
    <location>
        <begin position="7"/>
        <end position="29"/>
    </location>
</feature>
<comment type="caution">
    <text evidence="6">The sequence shown here is derived from an EMBL/GenBank/DDBJ whole genome shotgun (WGS) entry which is preliminary data.</text>
</comment>
<keyword evidence="2 5" id="KW-0812">Transmembrane</keyword>